<keyword evidence="4" id="KW-1185">Reference proteome</keyword>
<dbReference type="PANTHER" id="PTHR12320:SF60">
    <property type="entry name" value="PROTEIN PHOSPHATASE 2C 26-RELATED"/>
    <property type="match status" value="1"/>
</dbReference>
<evidence type="ECO:0000313" key="3">
    <source>
        <dbReference type="EMBL" id="KAG8053390.1"/>
    </source>
</evidence>
<sequence length="170" mass="18858">MAFKVILLSTDRWAEKDVNPALFSRELMAHCSTFLKDEEVNHDPQLVLMKAHAATTSAGSATVIIAMLEQAGILKIASVGDCDLKVIRKVIYQVCTINLMEGDMIVSGSDGFFDNIFDQEIVSVISESPGVDEAELARKHSVDVTFDSPYSMEARNRVVRWTTLQPLSHR</sequence>
<reference evidence="3" key="1">
    <citation type="journal article" date="2021" name="bioRxiv">
        <title>Whole Genome Assembly and Annotation of Northern Wild Rice, Zizania palustris L., Supports a Whole Genome Duplication in the Zizania Genus.</title>
        <authorList>
            <person name="Haas M."/>
            <person name="Kono T."/>
            <person name="Macchietto M."/>
            <person name="Millas R."/>
            <person name="McGilp L."/>
            <person name="Shao M."/>
            <person name="Duquette J."/>
            <person name="Hirsch C.N."/>
            <person name="Kimball J."/>
        </authorList>
    </citation>
    <scope>NUCLEOTIDE SEQUENCE</scope>
    <source>
        <tissue evidence="3">Fresh leaf tissue</tissue>
    </source>
</reference>
<dbReference type="AlphaFoldDB" id="A0A8J5R7U5"/>
<keyword evidence="2" id="KW-0378">Hydrolase</keyword>
<organism evidence="3 4">
    <name type="scientific">Zizania palustris</name>
    <name type="common">Northern wild rice</name>
    <dbReference type="NCBI Taxonomy" id="103762"/>
    <lineage>
        <taxon>Eukaryota</taxon>
        <taxon>Viridiplantae</taxon>
        <taxon>Streptophyta</taxon>
        <taxon>Embryophyta</taxon>
        <taxon>Tracheophyta</taxon>
        <taxon>Spermatophyta</taxon>
        <taxon>Magnoliopsida</taxon>
        <taxon>Liliopsida</taxon>
        <taxon>Poales</taxon>
        <taxon>Poaceae</taxon>
        <taxon>BOP clade</taxon>
        <taxon>Oryzoideae</taxon>
        <taxon>Oryzeae</taxon>
        <taxon>Zizaniinae</taxon>
        <taxon>Zizania</taxon>
    </lineage>
</organism>
<dbReference type="PANTHER" id="PTHR12320">
    <property type="entry name" value="PROTEIN PHOSPHATASE 2C"/>
    <property type="match status" value="1"/>
</dbReference>
<dbReference type="GO" id="GO:0009507">
    <property type="term" value="C:chloroplast"/>
    <property type="evidence" value="ECO:0007669"/>
    <property type="project" value="TreeGrafter"/>
</dbReference>
<dbReference type="GO" id="GO:0004722">
    <property type="term" value="F:protein serine/threonine phosphatase activity"/>
    <property type="evidence" value="ECO:0007669"/>
    <property type="project" value="UniProtKB-EC"/>
</dbReference>
<comment type="catalytic activity">
    <reaction evidence="2">
        <text>O-phospho-L-seryl-[protein] + H2O = L-seryl-[protein] + phosphate</text>
        <dbReference type="Rhea" id="RHEA:20629"/>
        <dbReference type="Rhea" id="RHEA-COMP:9863"/>
        <dbReference type="Rhea" id="RHEA-COMP:11604"/>
        <dbReference type="ChEBI" id="CHEBI:15377"/>
        <dbReference type="ChEBI" id="CHEBI:29999"/>
        <dbReference type="ChEBI" id="CHEBI:43474"/>
        <dbReference type="ChEBI" id="CHEBI:83421"/>
        <dbReference type="EC" id="3.1.3.16"/>
    </reaction>
</comment>
<keyword evidence="2" id="KW-0460">Magnesium</keyword>
<name>A0A8J5R7U5_ZIZPA</name>
<dbReference type="Proteomes" id="UP000729402">
    <property type="component" value="Unassembled WGS sequence"/>
</dbReference>
<dbReference type="GO" id="GO:0046872">
    <property type="term" value="F:metal ion binding"/>
    <property type="evidence" value="ECO:0007669"/>
    <property type="project" value="UniProtKB-UniRule"/>
</dbReference>
<evidence type="ECO:0000313" key="4">
    <source>
        <dbReference type="Proteomes" id="UP000729402"/>
    </source>
</evidence>
<comment type="catalytic activity">
    <reaction evidence="2">
        <text>O-phospho-L-threonyl-[protein] + H2O = L-threonyl-[protein] + phosphate</text>
        <dbReference type="Rhea" id="RHEA:47004"/>
        <dbReference type="Rhea" id="RHEA-COMP:11060"/>
        <dbReference type="Rhea" id="RHEA-COMP:11605"/>
        <dbReference type="ChEBI" id="CHEBI:15377"/>
        <dbReference type="ChEBI" id="CHEBI:30013"/>
        <dbReference type="ChEBI" id="CHEBI:43474"/>
        <dbReference type="ChEBI" id="CHEBI:61977"/>
        <dbReference type="EC" id="3.1.3.16"/>
    </reaction>
</comment>
<dbReference type="InterPro" id="IPR039123">
    <property type="entry name" value="PPTC7"/>
</dbReference>
<keyword evidence="2" id="KW-0464">Manganese</keyword>
<dbReference type="OrthoDB" id="60843at2759"/>
<comment type="caution">
    <text evidence="3">The sequence shown here is derived from an EMBL/GenBank/DDBJ whole genome shotgun (WGS) entry which is preliminary data.</text>
</comment>
<evidence type="ECO:0000256" key="2">
    <source>
        <dbReference type="RuleBase" id="RU366020"/>
    </source>
</evidence>
<keyword evidence="2" id="KW-0904">Protein phosphatase</keyword>
<evidence type="ECO:0000256" key="1">
    <source>
        <dbReference type="ARBA" id="ARBA00022723"/>
    </source>
</evidence>
<gene>
    <name evidence="3" type="ORF">GUJ93_ZPchr0001g32228</name>
</gene>
<keyword evidence="1 2" id="KW-0479">Metal-binding</keyword>
<comment type="similarity">
    <text evidence="2">Belongs to the PP2C family.</text>
</comment>
<comment type="cofactor">
    <cofactor evidence="2">
        <name>Mn(2+)</name>
        <dbReference type="ChEBI" id="CHEBI:29035"/>
    </cofactor>
</comment>
<protein>
    <recommendedName>
        <fullName evidence="2">Protein phosphatase</fullName>
        <ecNumber evidence="2">3.1.3.16</ecNumber>
    </recommendedName>
</protein>
<reference evidence="3" key="2">
    <citation type="submission" date="2021-02" db="EMBL/GenBank/DDBJ databases">
        <authorList>
            <person name="Kimball J.A."/>
            <person name="Haas M.W."/>
            <person name="Macchietto M."/>
            <person name="Kono T."/>
            <person name="Duquette J."/>
            <person name="Shao M."/>
        </authorList>
    </citation>
    <scope>NUCLEOTIDE SEQUENCE</scope>
    <source>
        <tissue evidence="3">Fresh leaf tissue</tissue>
    </source>
</reference>
<accession>A0A8J5R7U5</accession>
<dbReference type="EC" id="3.1.3.16" evidence="2"/>
<dbReference type="EMBL" id="JAAALK010000288">
    <property type="protein sequence ID" value="KAG8053390.1"/>
    <property type="molecule type" value="Genomic_DNA"/>
</dbReference>
<proteinExistence type="inferred from homology"/>
<comment type="cofactor">
    <cofactor evidence="2">
        <name>Mg(2+)</name>
        <dbReference type="ChEBI" id="CHEBI:18420"/>
    </cofactor>
</comment>